<proteinExistence type="predicted"/>
<evidence type="ECO:0000313" key="3">
    <source>
        <dbReference type="Proteomes" id="UP001597183"/>
    </source>
</evidence>
<accession>A0ABW4ANK1</accession>
<protein>
    <submittedName>
        <fullName evidence="2">DUF4132 domain-containing protein</fullName>
    </submittedName>
</protein>
<dbReference type="InterPro" id="IPR025406">
    <property type="entry name" value="DUF4132"/>
</dbReference>
<keyword evidence="3" id="KW-1185">Reference proteome</keyword>
<dbReference type="RefSeq" id="WP_317796450.1">
    <property type="nucleotide sequence ID" value="NZ_AP028461.1"/>
</dbReference>
<gene>
    <name evidence="2" type="ORF">ACFQ5G_42895</name>
</gene>
<dbReference type="EMBL" id="JBHTMK010000055">
    <property type="protein sequence ID" value="MFD1372113.1"/>
    <property type="molecule type" value="Genomic_DNA"/>
</dbReference>
<sequence length="1111" mass="119025">MELTGASFVLPDAWLEHVHPRRGGAGVRPFTADRRARARTDRLLPSRPGGVAGVLAAPSTPDDVRAAAEQWAAGHATPVGAAAVAVIRASGRNDRGVDPAMFADLWIGEHGLVFAAVAAVQMASLVLIDDNAGAGQQRYPSSDLGVRFLRSGESPESSMTVPSVLLRVRAALAVATDDEFEQVVAALTPFRAGLPHARAACSVLVPRPDWVAADVADALADRCTVRARMLLYATSDPRQARQLAEIPEPWSIHVDRSLVFTLLAAVGPEVVSTLYYWLDQRVVQFSGAGTERWLFSVVAAIPRDDVLTWLLARADDSRAGKAALLEAAERFPGRALRVLAEQDATDLLRVHVVRHVDLVDEVVPQLSPAAAGRVRAIVDSWAAVVTAPASAVPPVLADPPWRSRKKAAKPPVVAGLTCSDPAAVSWLPGEREGWAQGDGYHVAAGTDWAAMAERALGGGGRRRWDEPGKLFCRGPEEIARETLARWKPHAEWNTPSWLPTVAVRFGTGVLPALLTLARTAPADYAALLMPFTSPEVAVLMADWSARLKSVRSIAQGWLLRHPAPAARALIPAALGKAGLARRQAERALLLLHGNGHTALLRQTAEGFGPEAAAGVEALFTADPLLALPARMPNPPVWAAPGALPPVRLRDGSGALPAEAVTHLVQMLMISRSDEPYAGLALVREAITPAEFAEFGWALFHQWQTAGAPAKDGWVLDAVALTGTDEIADRLAPLILAWPSEGLHARAIAGLSVLGGIGTDGALMHLHRISQRAKSTPLRKAAAARISAVAEGLGLTSEELADRLIPDFGLDSDGSLRLDYGPRQFVVGFDEQLRPFVTGGDGKPLKELPKPGVRDDAEPAAAAYQRFAVLKRAVRKISADQVRRLEEAMVAERRWSGADFRRLFVEHPLMWHIGRRLLWARFDETGAVAGALRIAEDRSFAGADDEPVRLGDDDVVGVAHPLHLGEDAARWAEVFADYEVLQPFPQVGRPVFALTEAERATGRLARFEGVTVPTTKVLTLDRRGWVRHEAVNAGIQAGFDRLVGPGRVLTVHIDPGIVGKVGYHAKQSLVAVFLHDGSVSPWDLTGAKTLPFGVLDPIAASEILRDLTDVTA</sequence>
<feature type="domain" description="DUF4132" evidence="1">
    <location>
        <begin position="841"/>
        <end position="1024"/>
    </location>
</feature>
<comment type="caution">
    <text evidence="2">The sequence shown here is derived from an EMBL/GenBank/DDBJ whole genome shotgun (WGS) entry which is preliminary data.</text>
</comment>
<evidence type="ECO:0000259" key="1">
    <source>
        <dbReference type="Pfam" id="PF13569"/>
    </source>
</evidence>
<dbReference type="Proteomes" id="UP001597183">
    <property type="component" value="Unassembled WGS sequence"/>
</dbReference>
<organism evidence="2 3">
    <name type="scientific">Actinoplanes sichuanensis</name>
    <dbReference type="NCBI Taxonomy" id="512349"/>
    <lineage>
        <taxon>Bacteria</taxon>
        <taxon>Bacillati</taxon>
        <taxon>Actinomycetota</taxon>
        <taxon>Actinomycetes</taxon>
        <taxon>Micromonosporales</taxon>
        <taxon>Micromonosporaceae</taxon>
        <taxon>Actinoplanes</taxon>
    </lineage>
</organism>
<dbReference type="Pfam" id="PF13569">
    <property type="entry name" value="DUF4132"/>
    <property type="match status" value="1"/>
</dbReference>
<name>A0ABW4ANK1_9ACTN</name>
<reference evidence="3" key="1">
    <citation type="journal article" date="2019" name="Int. J. Syst. Evol. Microbiol.">
        <title>The Global Catalogue of Microorganisms (GCM) 10K type strain sequencing project: providing services to taxonomists for standard genome sequencing and annotation.</title>
        <authorList>
            <consortium name="The Broad Institute Genomics Platform"/>
            <consortium name="The Broad Institute Genome Sequencing Center for Infectious Disease"/>
            <person name="Wu L."/>
            <person name="Ma J."/>
        </authorList>
    </citation>
    <scope>NUCLEOTIDE SEQUENCE [LARGE SCALE GENOMIC DNA]</scope>
    <source>
        <strain evidence="3">CCM 7526</strain>
    </source>
</reference>
<evidence type="ECO:0000313" key="2">
    <source>
        <dbReference type="EMBL" id="MFD1372113.1"/>
    </source>
</evidence>